<dbReference type="Pfam" id="PF00076">
    <property type="entry name" value="RRM_1"/>
    <property type="match status" value="1"/>
</dbReference>
<feature type="compositionally biased region" description="Polar residues" evidence="2">
    <location>
        <begin position="93"/>
        <end position="107"/>
    </location>
</feature>
<dbReference type="GO" id="GO:0003723">
    <property type="term" value="F:RNA binding"/>
    <property type="evidence" value="ECO:0007669"/>
    <property type="project" value="UniProtKB-UniRule"/>
</dbReference>
<dbReference type="InterPro" id="IPR012677">
    <property type="entry name" value="Nucleotide-bd_a/b_plait_sf"/>
</dbReference>
<dbReference type="SMART" id="SM00360">
    <property type="entry name" value="RRM"/>
    <property type="match status" value="1"/>
</dbReference>
<dbReference type="Gene3D" id="3.30.70.330">
    <property type="match status" value="1"/>
</dbReference>
<dbReference type="InParanoid" id="A0A1E7FKS4"/>
<dbReference type="InterPro" id="IPR035979">
    <property type="entry name" value="RBD_domain_sf"/>
</dbReference>
<dbReference type="SUPFAM" id="SSF54928">
    <property type="entry name" value="RNA-binding domain, RBD"/>
    <property type="match status" value="1"/>
</dbReference>
<feature type="domain" description="RRM" evidence="3">
    <location>
        <begin position="115"/>
        <end position="212"/>
    </location>
</feature>
<sequence>MATTEATAVVVTTTTMNGTSSSSASAVEIVAAAAAKTKTKKGKKKKCKFGTKCNRNNCKLMHLPPKIITNSGSGEGGDNDNDNDNGGCSSNSQTNSSKPLQEQQIRTQKNRNTDNTLVIKNFNDKNVKEEDIRSMFAPYADQTKSKVVYVNVNHHRGLAFIAYDCDTPIHAVLKQHSEIPFQWNGTILKVDQKTLEQRARRNKRSKVELSSSKDNNNHI</sequence>
<evidence type="ECO:0000259" key="3">
    <source>
        <dbReference type="PROSITE" id="PS50102"/>
    </source>
</evidence>
<organism evidence="4 5">
    <name type="scientific">Fragilariopsis cylindrus CCMP1102</name>
    <dbReference type="NCBI Taxonomy" id="635003"/>
    <lineage>
        <taxon>Eukaryota</taxon>
        <taxon>Sar</taxon>
        <taxon>Stramenopiles</taxon>
        <taxon>Ochrophyta</taxon>
        <taxon>Bacillariophyta</taxon>
        <taxon>Bacillariophyceae</taxon>
        <taxon>Bacillariophycidae</taxon>
        <taxon>Bacillariales</taxon>
        <taxon>Bacillariaceae</taxon>
        <taxon>Fragilariopsis</taxon>
    </lineage>
</organism>
<dbReference type="KEGG" id="fcy:FRACYDRAFT_268289"/>
<name>A0A1E7FKS4_9STRA</name>
<dbReference type="InterPro" id="IPR000504">
    <property type="entry name" value="RRM_dom"/>
</dbReference>
<feature type="region of interest" description="Disordered" evidence="2">
    <location>
        <begin position="64"/>
        <end position="117"/>
    </location>
</feature>
<evidence type="ECO:0000256" key="2">
    <source>
        <dbReference type="SAM" id="MobiDB-lite"/>
    </source>
</evidence>
<proteinExistence type="predicted"/>
<keyword evidence="1" id="KW-0694">RNA-binding</keyword>
<evidence type="ECO:0000313" key="5">
    <source>
        <dbReference type="Proteomes" id="UP000095751"/>
    </source>
</evidence>
<evidence type="ECO:0000313" key="4">
    <source>
        <dbReference type="EMBL" id="OEU18403.1"/>
    </source>
</evidence>
<gene>
    <name evidence="4" type="ORF">FRACYDRAFT_268289</name>
</gene>
<protein>
    <recommendedName>
        <fullName evidence="3">RRM domain-containing protein</fullName>
    </recommendedName>
</protein>
<feature type="compositionally biased region" description="Polar residues" evidence="2">
    <location>
        <begin position="208"/>
        <end position="219"/>
    </location>
</feature>
<dbReference type="OrthoDB" id="339151at2759"/>
<feature type="region of interest" description="Disordered" evidence="2">
    <location>
        <begin position="198"/>
        <end position="219"/>
    </location>
</feature>
<reference evidence="4 5" key="1">
    <citation type="submission" date="2016-09" db="EMBL/GenBank/DDBJ databases">
        <title>Extensive genetic diversity and differential bi-allelic expression allows diatom success in the polar Southern Ocean.</title>
        <authorList>
            <consortium name="DOE Joint Genome Institute"/>
            <person name="Mock T."/>
            <person name="Otillar R.P."/>
            <person name="Strauss J."/>
            <person name="Dupont C."/>
            <person name="Frickenhaus S."/>
            <person name="Maumus F."/>
            <person name="Mcmullan M."/>
            <person name="Sanges R."/>
            <person name="Schmutz J."/>
            <person name="Toseland A."/>
            <person name="Valas R."/>
            <person name="Veluchamy A."/>
            <person name="Ward B.J."/>
            <person name="Allen A."/>
            <person name="Barry K."/>
            <person name="Falciatore A."/>
            <person name="Ferrante M."/>
            <person name="Fortunato A.E."/>
            <person name="Gloeckner G."/>
            <person name="Gruber A."/>
            <person name="Hipkin R."/>
            <person name="Janech M."/>
            <person name="Kroth P."/>
            <person name="Leese F."/>
            <person name="Lindquist E."/>
            <person name="Lyon B.R."/>
            <person name="Martin J."/>
            <person name="Mayer C."/>
            <person name="Parker M."/>
            <person name="Quesneville H."/>
            <person name="Raymond J."/>
            <person name="Uhlig C."/>
            <person name="Valentin K.U."/>
            <person name="Worden A.Z."/>
            <person name="Armbrust E.V."/>
            <person name="Bowler C."/>
            <person name="Green B."/>
            <person name="Moulton V."/>
            <person name="Van Oosterhout C."/>
            <person name="Grigoriev I."/>
        </authorList>
    </citation>
    <scope>NUCLEOTIDE SEQUENCE [LARGE SCALE GENOMIC DNA]</scope>
    <source>
        <strain evidence="4 5">CCMP1102</strain>
    </source>
</reference>
<evidence type="ECO:0000256" key="1">
    <source>
        <dbReference type="PROSITE-ProRule" id="PRU00176"/>
    </source>
</evidence>
<keyword evidence="5" id="KW-1185">Reference proteome</keyword>
<dbReference type="AlphaFoldDB" id="A0A1E7FKS4"/>
<dbReference type="PROSITE" id="PS50102">
    <property type="entry name" value="RRM"/>
    <property type="match status" value="1"/>
</dbReference>
<feature type="non-terminal residue" evidence="4">
    <location>
        <position position="219"/>
    </location>
</feature>
<dbReference type="Proteomes" id="UP000095751">
    <property type="component" value="Unassembled WGS sequence"/>
</dbReference>
<dbReference type="EMBL" id="KV784356">
    <property type="protein sequence ID" value="OEU18403.1"/>
    <property type="molecule type" value="Genomic_DNA"/>
</dbReference>
<accession>A0A1E7FKS4</accession>